<evidence type="ECO:0000313" key="8">
    <source>
        <dbReference type="EMBL" id="ANG63306.1"/>
    </source>
</evidence>
<evidence type="ECO:0000256" key="1">
    <source>
        <dbReference type="ARBA" id="ARBA00022630"/>
    </source>
</evidence>
<reference evidence="8 9" key="2">
    <citation type="journal article" date="2018" name="Int. J. Syst. Evol. Microbiol.">
        <title>Marinobacterium aestuarii sp. nov., a benzene-degrading marine bacterium isolated from estuary sediment.</title>
        <authorList>
            <person name="Bae S.S."/>
            <person name="Jung J."/>
            <person name="Chung D."/>
            <person name="Baek K."/>
        </authorList>
    </citation>
    <scope>NUCLEOTIDE SEQUENCE [LARGE SCALE GENOMIC DNA]</scope>
    <source>
        <strain evidence="8 9">ST58-10</strain>
    </source>
</reference>
<keyword evidence="2 6" id="KW-0288">FMN</keyword>
<dbReference type="PANTHER" id="PTHR43741:SF2">
    <property type="entry name" value="FMN-DEPENDENT NADH:QUINONE OXIDOREDUCTASE"/>
    <property type="match status" value="1"/>
</dbReference>
<dbReference type="GO" id="GO:0016655">
    <property type="term" value="F:oxidoreductase activity, acting on NAD(P)H, quinone or similar compound as acceptor"/>
    <property type="evidence" value="ECO:0007669"/>
    <property type="project" value="InterPro"/>
</dbReference>
<dbReference type="Gene3D" id="3.40.50.360">
    <property type="match status" value="1"/>
</dbReference>
<comment type="similarity">
    <text evidence="6">Belongs to the azoreductase type 1 family.</text>
</comment>
<comment type="cofactor">
    <cofactor evidence="6">
        <name>FMN</name>
        <dbReference type="ChEBI" id="CHEBI:58210"/>
    </cofactor>
    <text evidence="6">Binds 1 FMN per subunit.</text>
</comment>
<keyword evidence="3 6" id="KW-0560">Oxidoreductase</keyword>
<gene>
    <name evidence="6" type="primary">azoR</name>
    <name evidence="8" type="ORF">A8C75_13040</name>
</gene>
<evidence type="ECO:0000259" key="7">
    <source>
        <dbReference type="Pfam" id="PF02525"/>
    </source>
</evidence>
<keyword evidence="9" id="KW-1185">Reference proteome</keyword>
<protein>
    <recommendedName>
        <fullName evidence="6">FMN dependent NADH:quinone oxidoreductase</fullName>
        <ecNumber evidence="6">1.6.5.-</ecNumber>
    </recommendedName>
    <alternativeName>
        <fullName evidence="6">Azo-dye reductase</fullName>
    </alternativeName>
    <alternativeName>
        <fullName evidence="6">FMN-dependent NADH-azo compound oxidoreductase</fullName>
    </alternativeName>
    <alternativeName>
        <fullName evidence="6">FMN-dependent NADH-azoreductase</fullName>
        <ecNumber evidence="6">1.7.1.17</ecNumber>
    </alternativeName>
</protein>
<proteinExistence type="inferred from homology"/>
<dbReference type="GO" id="GO:0016652">
    <property type="term" value="F:oxidoreductase activity, acting on NAD(P)H as acceptor"/>
    <property type="evidence" value="ECO:0007669"/>
    <property type="project" value="UniProtKB-UniRule"/>
</dbReference>
<evidence type="ECO:0000256" key="2">
    <source>
        <dbReference type="ARBA" id="ARBA00022643"/>
    </source>
</evidence>
<dbReference type="EC" id="1.6.5.-" evidence="6"/>
<evidence type="ECO:0000256" key="4">
    <source>
        <dbReference type="ARBA" id="ARBA00023027"/>
    </source>
</evidence>
<dbReference type="HAMAP" id="MF_01216">
    <property type="entry name" value="Azoreductase_type1"/>
    <property type="match status" value="1"/>
</dbReference>
<dbReference type="Proteomes" id="UP000078070">
    <property type="component" value="Chromosome"/>
</dbReference>
<evidence type="ECO:0000256" key="5">
    <source>
        <dbReference type="ARBA" id="ARBA00048542"/>
    </source>
</evidence>
<dbReference type="STRING" id="1821621.A8C75_13040"/>
<evidence type="ECO:0000313" key="9">
    <source>
        <dbReference type="Proteomes" id="UP000078070"/>
    </source>
</evidence>
<dbReference type="EMBL" id="CP015839">
    <property type="protein sequence ID" value="ANG63306.1"/>
    <property type="molecule type" value="Genomic_DNA"/>
</dbReference>
<dbReference type="InterPro" id="IPR029039">
    <property type="entry name" value="Flavoprotein-like_sf"/>
</dbReference>
<dbReference type="GO" id="GO:0009055">
    <property type="term" value="F:electron transfer activity"/>
    <property type="evidence" value="ECO:0007669"/>
    <property type="project" value="UniProtKB-UniRule"/>
</dbReference>
<sequence>MTKVLVVQSSALNETSNTRLLTAKLLARLGRDADITVTSRDLAQDQLPHITDQTLGAFFTPADQRSPEQTEIIALSDALVAELMDTDVVIIAAPMYNFGVPSTLKAYFDHIARAGVTFKYTETGPVGLVQGKQAYIVTATGGIHAGTPRDFVAPFVTTFLGFLGINAVKTFAAEGMSMPTMKEESLNQTISAIEQL</sequence>
<accession>A0A1A9EZD8</accession>
<dbReference type="InterPro" id="IPR003680">
    <property type="entry name" value="Flavodoxin_fold"/>
</dbReference>
<dbReference type="Pfam" id="PF02525">
    <property type="entry name" value="Flavodoxin_2"/>
    <property type="match status" value="1"/>
</dbReference>
<comment type="function">
    <text evidence="6">Quinone reductase that provides resistance to thiol-specific stress caused by electrophilic quinones.</text>
</comment>
<comment type="catalytic activity">
    <reaction evidence="5">
        <text>N,N-dimethyl-1,4-phenylenediamine + anthranilate + 2 NAD(+) = 2-(4-dimethylaminophenyl)diazenylbenzoate + 2 NADH + 2 H(+)</text>
        <dbReference type="Rhea" id="RHEA:55872"/>
        <dbReference type="ChEBI" id="CHEBI:15378"/>
        <dbReference type="ChEBI" id="CHEBI:15783"/>
        <dbReference type="ChEBI" id="CHEBI:16567"/>
        <dbReference type="ChEBI" id="CHEBI:57540"/>
        <dbReference type="ChEBI" id="CHEBI:57945"/>
        <dbReference type="ChEBI" id="CHEBI:71579"/>
        <dbReference type="EC" id="1.7.1.17"/>
    </reaction>
    <physiologicalReaction direction="right-to-left" evidence="5">
        <dbReference type="Rhea" id="RHEA:55874"/>
    </physiologicalReaction>
</comment>
<dbReference type="InterPro" id="IPR050104">
    <property type="entry name" value="FMN-dep_NADH:Q_OxRdtase_AzoR1"/>
</dbReference>
<comment type="caution">
    <text evidence="6">Lacks conserved residue(s) required for the propagation of feature annotation.</text>
</comment>
<comment type="subunit">
    <text evidence="6">Homodimer.</text>
</comment>
<dbReference type="AlphaFoldDB" id="A0A1A9EZD8"/>
<dbReference type="SUPFAM" id="SSF52218">
    <property type="entry name" value="Flavoproteins"/>
    <property type="match status" value="1"/>
</dbReference>
<organism evidence="8 9">
    <name type="scientific">Marinobacterium aestuarii</name>
    <dbReference type="NCBI Taxonomy" id="1821621"/>
    <lineage>
        <taxon>Bacteria</taxon>
        <taxon>Pseudomonadati</taxon>
        <taxon>Pseudomonadota</taxon>
        <taxon>Gammaproteobacteria</taxon>
        <taxon>Oceanospirillales</taxon>
        <taxon>Oceanospirillaceae</taxon>
        <taxon>Marinobacterium</taxon>
    </lineage>
</organism>
<dbReference type="EC" id="1.7.1.17" evidence="6"/>
<evidence type="ECO:0000256" key="6">
    <source>
        <dbReference type="HAMAP-Rule" id="MF_01216"/>
    </source>
</evidence>
<dbReference type="RefSeq" id="WP_067383059.1">
    <property type="nucleotide sequence ID" value="NZ_CP015839.1"/>
</dbReference>
<comment type="catalytic activity">
    <reaction evidence="6">
        <text>2 a quinone + NADH + H(+) = 2 a 1,4-benzosemiquinone + NAD(+)</text>
        <dbReference type="Rhea" id="RHEA:65952"/>
        <dbReference type="ChEBI" id="CHEBI:15378"/>
        <dbReference type="ChEBI" id="CHEBI:57540"/>
        <dbReference type="ChEBI" id="CHEBI:57945"/>
        <dbReference type="ChEBI" id="CHEBI:132124"/>
        <dbReference type="ChEBI" id="CHEBI:134225"/>
    </reaction>
</comment>
<evidence type="ECO:0000256" key="3">
    <source>
        <dbReference type="ARBA" id="ARBA00023002"/>
    </source>
</evidence>
<dbReference type="OrthoDB" id="9787136at2"/>
<feature type="domain" description="Flavodoxin-like fold" evidence="7">
    <location>
        <begin position="2"/>
        <end position="195"/>
    </location>
</feature>
<keyword evidence="4 6" id="KW-0520">NAD</keyword>
<dbReference type="GO" id="GO:0010181">
    <property type="term" value="F:FMN binding"/>
    <property type="evidence" value="ECO:0007669"/>
    <property type="project" value="UniProtKB-UniRule"/>
</dbReference>
<name>A0A1A9EZD8_9GAMM</name>
<dbReference type="InterPro" id="IPR023048">
    <property type="entry name" value="NADH:quinone_OxRdtase_FMN_depd"/>
</dbReference>
<feature type="binding site" evidence="6">
    <location>
        <position position="10"/>
    </location>
    <ligand>
        <name>FMN</name>
        <dbReference type="ChEBI" id="CHEBI:58210"/>
    </ligand>
</feature>
<dbReference type="PANTHER" id="PTHR43741">
    <property type="entry name" value="FMN-DEPENDENT NADH-AZOREDUCTASE 1"/>
    <property type="match status" value="1"/>
</dbReference>
<feature type="binding site" evidence="6">
    <location>
        <begin position="95"/>
        <end position="98"/>
    </location>
    <ligand>
        <name>FMN</name>
        <dbReference type="ChEBI" id="CHEBI:58210"/>
    </ligand>
</feature>
<dbReference type="KEGG" id="mars:A8C75_13040"/>
<comment type="function">
    <text evidence="6">Also exhibits azoreductase activity. Catalyzes the reductive cleavage of the azo bond in aromatic azo compounds to the corresponding amines.</text>
</comment>
<reference evidence="9" key="1">
    <citation type="submission" date="2016-05" db="EMBL/GenBank/DDBJ databases">
        <authorList>
            <person name="Baek K."/>
            <person name="Yang S.-J."/>
        </authorList>
    </citation>
    <scope>NUCLEOTIDE SEQUENCE [LARGE SCALE GENOMIC DNA]</scope>
    <source>
        <strain evidence="9">ST58-10</strain>
    </source>
</reference>
<keyword evidence="1 6" id="KW-0285">Flavoprotein</keyword>